<evidence type="ECO:0000256" key="1">
    <source>
        <dbReference type="SAM" id="MobiDB-lite"/>
    </source>
</evidence>
<evidence type="ECO:0000313" key="2">
    <source>
        <dbReference type="EMBL" id="KAE8262214.1"/>
    </source>
</evidence>
<gene>
    <name evidence="2" type="ORF">A4X09_0g7512</name>
</gene>
<reference evidence="2" key="1">
    <citation type="submission" date="2016-04" db="EMBL/GenBank/DDBJ databases">
        <authorList>
            <person name="Nguyen H.D."/>
            <person name="Samba Siva P."/>
            <person name="Cullis J."/>
            <person name="Levesque C.A."/>
            <person name="Hambleton S."/>
        </authorList>
    </citation>
    <scope>NUCLEOTIDE SEQUENCE</scope>
    <source>
        <strain evidence="2">DAOMC 236422</strain>
    </source>
</reference>
<reference evidence="2" key="2">
    <citation type="journal article" date="2019" name="IMA Fungus">
        <title>Genome sequencing and comparison of five Tilletia species to identify candidate genes for the detection of regulated species infecting wheat.</title>
        <authorList>
            <person name="Nguyen H.D.T."/>
            <person name="Sultana T."/>
            <person name="Kesanakurti P."/>
            <person name="Hambleton S."/>
        </authorList>
    </citation>
    <scope>NUCLEOTIDE SEQUENCE</scope>
    <source>
        <strain evidence="2">DAOMC 236422</strain>
    </source>
</reference>
<feature type="region of interest" description="Disordered" evidence="1">
    <location>
        <begin position="127"/>
        <end position="167"/>
    </location>
</feature>
<evidence type="ECO:0000313" key="3">
    <source>
        <dbReference type="Proteomes" id="UP000078113"/>
    </source>
</evidence>
<protein>
    <submittedName>
        <fullName evidence="2">Uncharacterized protein</fullName>
    </submittedName>
</protein>
<dbReference type="EMBL" id="LWDG02000832">
    <property type="protein sequence ID" value="KAE8262214.1"/>
    <property type="molecule type" value="Genomic_DNA"/>
</dbReference>
<dbReference type="AlphaFoldDB" id="A0A8X7N0N0"/>
<feature type="compositionally biased region" description="Polar residues" evidence="1">
    <location>
        <begin position="26"/>
        <end position="41"/>
    </location>
</feature>
<keyword evidence="3" id="KW-1185">Reference proteome</keyword>
<accession>A0A8X7N0N0</accession>
<comment type="caution">
    <text evidence="2">The sequence shown here is derived from an EMBL/GenBank/DDBJ whole genome shotgun (WGS) entry which is preliminary data.</text>
</comment>
<feature type="region of interest" description="Disordered" evidence="1">
    <location>
        <begin position="24"/>
        <end position="53"/>
    </location>
</feature>
<sequence>MNEERVEDGVPSPTEQRLTLGELILANQSPPQTVPQPTHGSHTSHHPGLFLRRTWSSGRRRRRFWWRHTRSSSGCTSSVDPASLSPVTPLPLSHRHFLKSPSSLPQSPVILRTTHTMASIPVLRLNRSNCAPPRGKKAANKPVSAKLPPDPDSKYSSRQPRSHIQGG</sequence>
<dbReference type="Proteomes" id="UP000078113">
    <property type="component" value="Unassembled WGS sequence"/>
</dbReference>
<name>A0A8X7N0N0_9BASI</name>
<proteinExistence type="predicted"/>
<organism evidence="2 3">
    <name type="scientific">Tilletia walkeri</name>
    <dbReference type="NCBI Taxonomy" id="117179"/>
    <lineage>
        <taxon>Eukaryota</taxon>
        <taxon>Fungi</taxon>
        <taxon>Dikarya</taxon>
        <taxon>Basidiomycota</taxon>
        <taxon>Ustilaginomycotina</taxon>
        <taxon>Exobasidiomycetes</taxon>
        <taxon>Tilletiales</taxon>
        <taxon>Tilletiaceae</taxon>
        <taxon>Tilletia</taxon>
    </lineage>
</organism>